<gene>
    <name evidence="12" type="ORF">BC643_1612</name>
</gene>
<dbReference type="EMBL" id="RAPN01000001">
    <property type="protein sequence ID" value="RKD91263.1"/>
    <property type="molecule type" value="Genomic_DNA"/>
</dbReference>
<dbReference type="InterPro" id="IPR036291">
    <property type="entry name" value="NAD(P)-bd_dom_sf"/>
</dbReference>
<keyword evidence="13" id="KW-1185">Reference proteome</keyword>
<dbReference type="SUPFAM" id="SSF48179">
    <property type="entry name" value="6-phosphogluconate dehydrogenase C-terminal domain-like"/>
    <property type="match status" value="1"/>
</dbReference>
<dbReference type="InterPro" id="IPR013752">
    <property type="entry name" value="KPA_reductase"/>
</dbReference>
<dbReference type="AlphaFoldDB" id="A0A419W714"/>
<dbReference type="Proteomes" id="UP000283387">
    <property type="component" value="Unassembled WGS sequence"/>
</dbReference>
<accession>A0A419W714</accession>
<keyword evidence="9" id="KW-0566">Pantothenate biosynthesis</keyword>
<comment type="caution">
    <text evidence="12">The sequence shown here is derived from an EMBL/GenBank/DDBJ whole genome shotgun (WGS) entry which is preliminary data.</text>
</comment>
<evidence type="ECO:0000256" key="5">
    <source>
        <dbReference type="ARBA" id="ARBA00022857"/>
    </source>
</evidence>
<dbReference type="SUPFAM" id="SSF51735">
    <property type="entry name" value="NAD(P)-binding Rossmann-fold domains"/>
    <property type="match status" value="1"/>
</dbReference>
<dbReference type="PANTHER" id="PTHR21708:SF26">
    <property type="entry name" value="2-DEHYDROPANTOATE 2-REDUCTASE"/>
    <property type="match status" value="1"/>
</dbReference>
<protein>
    <recommendedName>
        <fullName evidence="4 9">2-dehydropantoate 2-reductase</fullName>
        <ecNumber evidence="3 9">1.1.1.169</ecNumber>
    </recommendedName>
    <alternativeName>
        <fullName evidence="7 9">Ketopantoate reductase</fullName>
    </alternativeName>
</protein>
<dbReference type="UniPathway" id="UPA00028">
    <property type="reaction ID" value="UER00004"/>
</dbReference>
<evidence type="ECO:0000256" key="1">
    <source>
        <dbReference type="ARBA" id="ARBA00004994"/>
    </source>
</evidence>
<dbReference type="GO" id="GO:0005737">
    <property type="term" value="C:cytoplasm"/>
    <property type="evidence" value="ECO:0007669"/>
    <property type="project" value="TreeGrafter"/>
</dbReference>
<evidence type="ECO:0000256" key="3">
    <source>
        <dbReference type="ARBA" id="ARBA00013014"/>
    </source>
</evidence>
<dbReference type="Pfam" id="PF08546">
    <property type="entry name" value="ApbA_C"/>
    <property type="match status" value="1"/>
</dbReference>
<evidence type="ECO:0000256" key="6">
    <source>
        <dbReference type="ARBA" id="ARBA00023002"/>
    </source>
</evidence>
<dbReference type="EC" id="1.1.1.169" evidence="3 9"/>
<dbReference type="PANTHER" id="PTHR21708">
    <property type="entry name" value="PROBABLE 2-DEHYDROPANTOATE 2-REDUCTASE"/>
    <property type="match status" value="1"/>
</dbReference>
<proteinExistence type="inferred from homology"/>
<dbReference type="InterPro" id="IPR008927">
    <property type="entry name" value="6-PGluconate_DH-like_C_sf"/>
</dbReference>
<feature type="domain" description="Ketopantoate reductase C-terminal" evidence="11">
    <location>
        <begin position="183"/>
        <end position="299"/>
    </location>
</feature>
<comment type="pathway">
    <text evidence="1 9">Cofactor biosynthesis; (R)-pantothenate biosynthesis; (R)-pantoate from 3-methyl-2-oxobutanoate: step 2/2.</text>
</comment>
<evidence type="ECO:0000256" key="7">
    <source>
        <dbReference type="ARBA" id="ARBA00032024"/>
    </source>
</evidence>
<evidence type="ECO:0000256" key="9">
    <source>
        <dbReference type="RuleBase" id="RU362068"/>
    </source>
</evidence>
<dbReference type="Gene3D" id="1.10.1040.10">
    <property type="entry name" value="N-(1-d-carboxylethyl)-l-norvaline Dehydrogenase, domain 2"/>
    <property type="match status" value="1"/>
</dbReference>
<dbReference type="InterPro" id="IPR051402">
    <property type="entry name" value="KPR-Related"/>
</dbReference>
<dbReference type="Gene3D" id="3.40.50.720">
    <property type="entry name" value="NAD(P)-binding Rossmann-like Domain"/>
    <property type="match status" value="1"/>
</dbReference>
<keyword evidence="6 9" id="KW-0560">Oxidoreductase</keyword>
<evidence type="ECO:0000256" key="4">
    <source>
        <dbReference type="ARBA" id="ARBA00019465"/>
    </source>
</evidence>
<reference evidence="12 13" key="1">
    <citation type="submission" date="2018-09" db="EMBL/GenBank/DDBJ databases">
        <title>Genomic Encyclopedia of Archaeal and Bacterial Type Strains, Phase II (KMG-II): from individual species to whole genera.</title>
        <authorList>
            <person name="Goeker M."/>
        </authorList>
    </citation>
    <scope>NUCLEOTIDE SEQUENCE [LARGE SCALE GENOMIC DNA]</scope>
    <source>
        <strain evidence="12 13">DSM 27148</strain>
    </source>
</reference>
<evidence type="ECO:0000259" key="10">
    <source>
        <dbReference type="Pfam" id="PF02558"/>
    </source>
</evidence>
<keyword evidence="5 9" id="KW-0521">NADP</keyword>
<dbReference type="GO" id="GO:0008677">
    <property type="term" value="F:2-dehydropantoate 2-reductase activity"/>
    <property type="evidence" value="ECO:0007669"/>
    <property type="project" value="UniProtKB-EC"/>
</dbReference>
<dbReference type="InterPro" id="IPR013328">
    <property type="entry name" value="6PGD_dom2"/>
</dbReference>
<evidence type="ECO:0000259" key="11">
    <source>
        <dbReference type="Pfam" id="PF08546"/>
    </source>
</evidence>
<dbReference type="NCBIfam" id="NF004887">
    <property type="entry name" value="PRK06249.1"/>
    <property type="match status" value="1"/>
</dbReference>
<dbReference type="InterPro" id="IPR003710">
    <property type="entry name" value="ApbA"/>
</dbReference>
<dbReference type="GO" id="GO:0015940">
    <property type="term" value="P:pantothenate biosynthetic process"/>
    <property type="evidence" value="ECO:0007669"/>
    <property type="project" value="UniProtKB-UniPathway"/>
</dbReference>
<comment type="function">
    <text evidence="9">Catalyzes the NADPH-dependent reduction of ketopantoate into pantoic acid.</text>
</comment>
<dbReference type="NCBIfam" id="TIGR00745">
    <property type="entry name" value="apbA_panE"/>
    <property type="match status" value="1"/>
</dbReference>
<name>A0A419W714_9BACT</name>
<dbReference type="Pfam" id="PF02558">
    <property type="entry name" value="ApbA"/>
    <property type="match status" value="1"/>
</dbReference>
<comment type="similarity">
    <text evidence="2 9">Belongs to the ketopantoate reductase family.</text>
</comment>
<dbReference type="InterPro" id="IPR013332">
    <property type="entry name" value="KPR_N"/>
</dbReference>
<sequence length="307" mass="34169">MMDLRYAVVGTGALGGFYGGKLAEAGKQVDFLFNSDYEQVKQQGLRVDSVSGDFLLKPVAAYNSTSSMPKADVVLVCLKTTNNGLLKSLLQPLLHENSVVILIQNGLGIEDELREMMPDIQIAGGLAFICSNKIGPGHIHHLDLGKLILGSYNLKDKSVLEKVGEDFKQAGVPCQIAEDLYFARWQKLVWNVPFNGLTVVLNSTTDRIMNVDSSRKLAHEMMYEVIDAANACGVSLKREFADKMIEMTAKMTPYAPSMKLDYDFKRPMEIDAIYSQPLQHAAKKGFKMEKVEVLEKQLRFYNSINGF</sequence>
<feature type="domain" description="Ketopantoate reductase N-terminal" evidence="10">
    <location>
        <begin position="6"/>
        <end position="152"/>
    </location>
</feature>
<evidence type="ECO:0000256" key="2">
    <source>
        <dbReference type="ARBA" id="ARBA00007870"/>
    </source>
</evidence>
<evidence type="ECO:0000313" key="12">
    <source>
        <dbReference type="EMBL" id="RKD91263.1"/>
    </source>
</evidence>
<dbReference type="FunFam" id="1.10.1040.10:FF:000017">
    <property type="entry name" value="2-dehydropantoate 2-reductase"/>
    <property type="match status" value="1"/>
</dbReference>
<dbReference type="RefSeq" id="WP_211338012.1">
    <property type="nucleotide sequence ID" value="NZ_RAPN01000001.1"/>
</dbReference>
<organism evidence="12 13">
    <name type="scientific">Mangrovibacterium diazotrophicum</name>
    <dbReference type="NCBI Taxonomy" id="1261403"/>
    <lineage>
        <taxon>Bacteria</taxon>
        <taxon>Pseudomonadati</taxon>
        <taxon>Bacteroidota</taxon>
        <taxon>Bacteroidia</taxon>
        <taxon>Marinilabiliales</taxon>
        <taxon>Prolixibacteraceae</taxon>
        <taxon>Mangrovibacterium</taxon>
    </lineage>
</organism>
<comment type="catalytic activity">
    <reaction evidence="8 9">
        <text>(R)-pantoate + NADP(+) = 2-dehydropantoate + NADPH + H(+)</text>
        <dbReference type="Rhea" id="RHEA:16233"/>
        <dbReference type="ChEBI" id="CHEBI:11561"/>
        <dbReference type="ChEBI" id="CHEBI:15378"/>
        <dbReference type="ChEBI" id="CHEBI:15980"/>
        <dbReference type="ChEBI" id="CHEBI:57783"/>
        <dbReference type="ChEBI" id="CHEBI:58349"/>
        <dbReference type="EC" id="1.1.1.169"/>
    </reaction>
</comment>
<evidence type="ECO:0000313" key="13">
    <source>
        <dbReference type="Proteomes" id="UP000283387"/>
    </source>
</evidence>
<evidence type="ECO:0000256" key="8">
    <source>
        <dbReference type="ARBA" id="ARBA00048793"/>
    </source>
</evidence>